<accession>A0ABX8WJI1</accession>
<keyword evidence="2 5" id="KW-0812">Transmembrane</keyword>
<evidence type="ECO:0000259" key="6">
    <source>
        <dbReference type="Pfam" id="PF01699"/>
    </source>
</evidence>
<sequence length="336" mass="35074">MMVMLLPWLKLAACVVMIGVAGPILVRNGDAIARLTGLSRSWIGLVLLATATSLPELLTGVSAVTIANAPNIAAGDALGSCVFNLMMLVVLDALSRKPSLYSRVDQGQVLTAGFGVILIGATGAFILLEQHGVGGQLFHVSLSTPLIVAIYFVAMRAAYMYERREPRPQDAAEADRGTALRKALQRYAAAAAVVVAAGTWLPFVGTELADVMGWRATFVGTLFIAGATSIPEAVVTVSALRLGAADLAIANLLGSNLFDILILAIDDLVYTPGPLSAAISPTHAITALSATIMSGIFIASVLYRPATRLWGTIGWSSIALLAVSLFSSYASYLIGD</sequence>
<feature type="transmembrane region" description="Helical" evidence="5">
    <location>
        <begin position="107"/>
        <end position="128"/>
    </location>
</feature>
<feature type="transmembrane region" description="Helical" evidence="5">
    <location>
        <begin position="72"/>
        <end position="95"/>
    </location>
</feature>
<feature type="transmembrane region" description="Helical" evidence="5">
    <location>
        <begin position="187"/>
        <end position="205"/>
    </location>
</feature>
<evidence type="ECO:0000313" key="8">
    <source>
        <dbReference type="Proteomes" id="UP000825799"/>
    </source>
</evidence>
<evidence type="ECO:0000256" key="4">
    <source>
        <dbReference type="ARBA" id="ARBA00023136"/>
    </source>
</evidence>
<dbReference type="InterPro" id="IPR004837">
    <property type="entry name" value="NaCa_Exmemb"/>
</dbReference>
<feature type="transmembrane region" description="Helical" evidence="5">
    <location>
        <begin position="217"/>
        <end position="240"/>
    </location>
</feature>
<evidence type="ECO:0000256" key="5">
    <source>
        <dbReference type="SAM" id="Phobius"/>
    </source>
</evidence>
<comment type="subcellular location">
    <subcellularLocation>
        <location evidence="1">Membrane</location>
        <topology evidence="1">Multi-pass membrane protein</topology>
    </subcellularLocation>
</comment>
<feature type="transmembrane region" description="Helical" evidence="5">
    <location>
        <begin position="140"/>
        <end position="159"/>
    </location>
</feature>
<evidence type="ECO:0000256" key="2">
    <source>
        <dbReference type="ARBA" id="ARBA00022692"/>
    </source>
</evidence>
<evidence type="ECO:0000313" key="7">
    <source>
        <dbReference type="EMBL" id="QYO77672.1"/>
    </source>
</evidence>
<keyword evidence="8" id="KW-1185">Reference proteome</keyword>
<dbReference type="Gene3D" id="1.20.1420.30">
    <property type="entry name" value="NCX, central ion-binding region"/>
    <property type="match status" value="1"/>
</dbReference>
<dbReference type="PANTHER" id="PTHR10846:SF8">
    <property type="entry name" value="INNER MEMBRANE PROTEIN YRBG"/>
    <property type="match status" value="1"/>
</dbReference>
<name>A0ABX8WJI1_9HYPH</name>
<dbReference type="PANTHER" id="PTHR10846">
    <property type="entry name" value="SODIUM/POTASSIUM/CALCIUM EXCHANGER"/>
    <property type="match status" value="1"/>
</dbReference>
<feature type="domain" description="Sodium/calcium exchanger membrane region" evidence="6">
    <location>
        <begin position="189"/>
        <end position="333"/>
    </location>
</feature>
<feature type="transmembrane region" description="Helical" evidence="5">
    <location>
        <begin position="247"/>
        <end position="265"/>
    </location>
</feature>
<dbReference type="InterPro" id="IPR044880">
    <property type="entry name" value="NCX_ion-bd_dom_sf"/>
</dbReference>
<dbReference type="RefSeq" id="WP_220306126.1">
    <property type="nucleotide sequence ID" value="NZ_CP080590.1"/>
</dbReference>
<dbReference type="EMBL" id="CP080590">
    <property type="protein sequence ID" value="QYO77672.1"/>
    <property type="molecule type" value="Genomic_DNA"/>
</dbReference>
<evidence type="ECO:0000256" key="1">
    <source>
        <dbReference type="ARBA" id="ARBA00004141"/>
    </source>
</evidence>
<dbReference type="InterPro" id="IPR004481">
    <property type="entry name" value="K/Na/Ca-exchanger"/>
</dbReference>
<keyword evidence="4 5" id="KW-0472">Membrane</keyword>
<evidence type="ECO:0000256" key="3">
    <source>
        <dbReference type="ARBA" id="ARBA00022989"/>
    </source>
</evidence>
<feature type="transmembrane region" description="Helical" evidence="5">
    <location>
        <begin position="285"/>
        <end position="303"/>
    </location>
</feature>
<gene>
    <name evidence="7" type="ORF">K1X15_03635</name>
</gene>
<reference evidence="7 8" key="1">
    <citation type="submission" date="2021-08" db="EMBL/GenBank/DDBJ databases">
        <title>Devosia salina sp. nov., isolated from the South China Sea sediment.</title>
        <authorList>
            <person name="Zhou Z."/>
        </authorList>
    </citation>
    <scope>NUCLEOTIDE SEQUENCE [LARGE SCALE GENOMIC DNA]</scope>
    <source>
        <strain evidence="7 8">SCS-3</strain>
    </source>
</reference>
<keyword evidence="3 5" id="KW-1133">Transmembrane helix</keyword>
<feature type="domain" description="Sodium/calcium exchanger membrane region" evidence="6">
    <location>
        <begin position="8"/>
        <end position="126"/>
    </location>
</feature>
<organism evidence="7 8">
    <name type="scientific">Devosia salina</name>
    <dbReference type="NCBI Taxonomy" id="2860336"/>
    <lineage>
        <taxon>Bacteria</taxon>
        <taxon>Pseudomonadati</taxon>
        <taxon>Pseudomonadota</taxon>
        <taxon>Alphaproteobacteria</taxon>
        <taxon>Hyphomicrobiales</taxon>
        <taxon>Devosiaceae</taxon>
        <taxon>Devosia</taxon>
    </lineage>
</organism>
<feature type="transmembrane region" description="Helical" evidence="5">
    <location>
        <begin position="6"/>
        <end position="26"/>
    </location>
</feature>
<feature type="transmembrane region" description="Helical" evidence="5">
    <location>
        <begin position="42"/>
        <end position="66"/>
    </location>
</feature>
<dbReference type="Proteomes" id="UP000825799">
    <property type="component" value="Chromosome"/>
</dbReference>
<protein>
    <recommendedName>
        <fullName evidence="6">Sodium/calcium exchanger membrane region domain-containing protein</fullName>
    </recommendedName>
</protein>
<proteinExistence type="predicted"/>
<feature type="transmembrane region" description="Helical" evidence="5">
    <location>
        <begin position="315"/>
        <end position="334"/>
    </location>
</feature>
<dbReference type="Pfam" id="PF01699">
    <property type="entry name" value="Na_Ca_ex"/>
    <property type="match status" value="2"/>
</dbReference>